<evidence type="ECO:0000256" key="6">
    <source>
        <dbReference type="ARBA" id="ARBA00023136"/>
    </source>
</evidence>
<dbReference type="Pfam" id="PF04464">
    <property type="entry name" value="Glyphos_transf"/>
    <property type="match status" value="1"/>
</dbReference>
<dbReference type="Proteomes" id="UP001260188">
    <property type="component" value="Unassembled WGS sequence"/>
</dbReference>
<accession>A0ABU1HY07</accession>
<keyword evidence="8" id="KW-1185">Reference proteome</keyword>
<evidence type="ECO:0000313" key="7">
    <source>
        <dbReference type="EMBL" id="MDR6166152.1"/>
    </source>
</evidence>
<keyword evidence="4" id="KW-0808">Transferase</keyword>
<dbReference type="SUPFAM" id="SSF53756">
    <property type="entry name" value="UDP-Glycosyltransferase/glycogen phosphorylase"/>
    <property type="match status" value="1"/>
</dbReference>
<keyword evidence="6" id="KW-0472">Membrane</keyword>
<dbReference type="InterPro" id="IPR043148">
    <property type="entry name" value="TagF_C"/>
</dbReference>
<gene>
    <name evidence="7" type="ORF">QE367_000356</name>
</gene>
<organism evidence="7 8">
    <name type="scientific">Microbacterium paludicola</name>
    <dbReference type="NCBI Taxonomy" id="300019"/>
    <lineage>
        <taxon>Bacteria</taxon>
        <taxon>Bacillati</taxon>
        <taxon>Actinomycetota</taxon>
        <taxon>Actinomycetes</taxon>
        <taxon>Micrococcales</taxon>
        <taxon>Microbacteriaceae</taxon>
        <taxon>Microbacterium</taxon>
    </lineage>
</organism>
<reference evidence="7 8" key="1">
    <citation type="submission" date="2023-08" db="EMBL/GenBank/DDBJ databases">
        <title>Functional and genomic diversity of the sorghum phyllosphere microbiome.</title>
        <authorList>
            <person name="Shade A."/>
        </authorList>
    </citation>
    <scope>NUCLEOTIDE SEQUENCE [LARGE SCALE GENOMIC DNA]</scope>
    <source>
        <strain evidence="7 8">SORGH_AS_0919</strain>
    </source>
</reference>
<sequence length="415" mass="45099">MASFSFGAGNVRKVLRIPVYLAGRLATFVIPRDRSAWVFGCAVGIADGALALWQAAPRRRAVWVVSSPRQEEEARRRGIPTVQRDSLAGFWRTARAGVVVVTHGLGDVNRYGVGGAFLVQLWHGIPLKRIGLDSPVTTEPGRLAAVPGIRWLLALAYRRAQAQIDLLPAASHRVRGRLESAFGLDDARVPVLGEPRVDVLSPPDPPAARREARRLLDDVLPGLSDARVVLYAPTWRDGEPDPATPDSADWQGILSVLETHDAVLLVRSHPLGGGDYTPPAATRRVRMLGSDLVPDVTPLLAAVDVLVTDYSSLAYDAGLVPLPTLFLAPDVERYARARGFYGTYAEVAGDDAARSWAVLCAQLDAVLGDESEADRRRSRADRLSRRMHAWRDGRNARRVHEAIVAAVPESAGERS</sequence>
<dbReference type="Gene3D" id="3.40.50.12580">
    <property type="match status" value="1"/>
</dbReference>
<dbReference type="RefSeq" id="WP_309664399.1">
    <property type="nucleotide sequence ID" value="NZ_JAVIZA010000001.1"/>
</dbReference>
<dbReference type="InterPro" id="IPR043149">
    <property type="entry name" value="TagF_N"/>
</dbReference>
<dbReference type="Gene3D" id="3.40.50.11820">
    <property type="match status" value="1"/>
</dbReference>
<evidence type="ECO:0000256" key="4">
    <source>
        <dbReference type="ARBA" id="ARBA00022679"/>
    </source>
</evidence>
<name>A0ABU1HY07_9MICO</name>
<evidence type="ECO:0000256" key="1">
    <source>
        <dbReference type="ARBA" id="ARBA00004202"/>
    </source>
</evidence>
<keyword evidence="5" id="KW-0777">Teichoic acid biosynthesis</keyword>
<evidence type="ECO:0000256" key="3">
    <source>
        <dbReference type="ARBA" id="ARBA00022475"/>
    </source>
</evidence>
<dbReference type="PANTHER" id="PTHR37316">
    <property type="entry name" value="TEICHOIC ACID GLYCEROL-PHOSPHATE PRIMASE"/>
    <property type="match status" value="1"/>
</dbReference>
<evidence type="ECO:0000313" key="8">
    <source>
        <dbReference type="Proteomes" id="UP001260188"/>
    </source>
</evidence>
<comment type="similarity">
    <text evidence="2">Belongs to the CDP-glycerol glycerophosphotransferase family.</text>
</comment>
<evidence type="ECO:0000256" key="2">
    <source>
        <dbReference type="ARBA" id="ARBA00010488"/>
    </source>
</evidence>
<comment type="subcellular location">
    <subcellularLocation>
        <location evidence="1">Cell membrane</location>
        <topology evidence="1">Peripheral membrane protein</topology>
    </subcellularLocation>
</comment>
<protein>
    <submittedName>
        <fullName evidence="7">CDP-glycerol glycerophosphotransferase (TagB/SpsB family)</fullName>
    </submittedName>
</protein>
<proteinExistence type="inferred from homology"/>
<dbReference type="PANTHER" id="PTHR37316:SF3">
    <property type="entry name" value="TEICHOIC ACID GLYCEROL-PHOSPHATE TRANSFERASE"/>
    <property type="match status" value="1"/>
</dbReference>
<dbReference type="EMBL" id="JAVIZA010000001">
    <property type="protein sequence ID" value="MDR6166152.1"/>
    <property type="molecule type" value="Genomic_DNA"/>
</dbReference>
<keyword evidence="3" id="KW-1003">Cell membrane</keyword>
<dbReference type="InterPro" id="IPR007554">
    <property type="entry name" value="Glycerophosphate_synth"/>
</dbReference>
<evidence type="ECO:0000256" key="5">
    <source>
        <dbReference type="ARBA" id="ARBA00022944"/>
    </source>
</evidence>
<dbReference type="InterPro" id="IPR051612">
    <property type="entry name" value="Teichoic_Acid_Biosynth"/>
</dbReference>
<comment type="caution">
    <text evidence="7">The sequence shown here is derived from an EMBL/GenBank/DDBJ whole genome shotgun (WGS) entry which is preliminary data.</text>
</comment>